<keyword evidence="5 6" id="KW-0472">Membrane</keyword>
<name>A0A1M6K2C8_9CLOT</name>
<dbReference type="InterPro" id="IPR005538">
    <property type="entry name" value="LrgA/CidA"/>
</dbReference>
<sequence>MKFIKQFSIIIIISFLGEILNHIIPLPVPASIYGLVIMFLCLKTNTIKLSSVRETSKFLIEIMPLMFIPAAVGLLESWNIIKPVWAPFAIITIFSTILVMAISGTVTQVIIKRNER</sequence>
<evidence type="ECO:0000256" key="4">
    <source>
        <dbReference type="ARBA" id="ARBA00022989"/>
    </source>
</evidence>
<dbReference type="OrthoDB" id="3176438at2"/>
<feature type="transmembrane region" description="Helical" evidence="6">
    <location>
        <begin position="7"/>
        <end position="24"/>
    </location>
</feature>
<dbReference type="STRING" id="1121331.SAMN02745248_00311"/>
<evidence type="ECO:0000313" key="8">
    <source>
        <dbReference type="Proteomes" id="UP000183952"/>
    </source>
</evidence>
<feature type="transmembrane region" description="Helical" evidence="6">
    <location>
        <begin position="84"/>
        <end position="111"/>
    </location>
</feature>
<feature type="transmembrane region" description="Helical" evidence="6">
    <location>
        <begin position="58"/>
        <end position="78"/>
    </location>
</feature>
<reference evidence="7 8" key="1">
    <citation type="submission" date="2016-11" db="EMBL/GenBank/DDBJ databases">
        <authorList>
            <person name="Jaros S."/>
            <person name="Januszkiewicz K."/>
            <person name="Wedrychowicz H."/>
        </authorList>
    </citation>
    <scope>NUCLEOTIDE SEQUENCE [LARGE SCALE GENOMIC DNA]</scope>
    <source>
        <strain evidence="7 8">DSM 3090</strain>
    </source>
</reference>
<feature type="transmembrane region" description="Helical" evidence="6">
    <location>
        <begin position="30"/>
        <end position="46"/>
    </location>
</feature>
<comment type="subcellular location">
    <subcellularLocation>
        <location evidence="1">Cell membrane</location>
        <topology evidence="1">Multi-pass membrane protein</topology>
    </subcellularLocation>
</comment>
<dbReference type="EMBL" id="FRAD01000004">
    <property type="protein sequence ID" value="SHJ53075.1"/>
    <property type="molecule type" value="Genomic_DNA"/>
</dbReference>
<dbReference type="Proteomes" id="UP000183952">
    <property type="component" value="Unassembled WGS sequence"/>
</dbReference>
<organism evidence="7 8">
    <name type="scientific">Hathewaya proteolytica DSM 3090</name>
    <dbReference type="NCBI Taxonomy" id="1121331"/>
    <lineage>
        <taxon>Bacteria</taxon>
        <taxon>Bacillati</taxon>
        <taxon>Bacillota</taxon>
        <taxon>Clostridia</taxon>
        <taxon>Eubacteriales</taxon>
        <taxon>Clostridiaceae</taxon>
        <taxon>Hathewaya</taxon>
    </lineage>
</organism>
<evidence type="ECO:0000256" key="3">
    <source>
        <dbReference type="ARBA" id="ARBA00022692"/>
    </source>
</evidence>
<keyword evidence="2" id="KW-1003">Cell membrane</keyword>
<dbReference type="PANTHER" id="PTHR33931">
    <property type="entry name" value="HOLIN-LIKE PROTEIN CIDA-RELATED"/>
    <property type="match status" value="1"/>
</dbReference>
<dbReference type="AlphaFoldDB" id="A0A1M6K2C8"/>
<dbReference type="PANTHER" id="PTHR33931:SF2">
    <property type="entry name" value="HOLIN-LIKE PROTEIN CIDA"/>
    <property type="match status" value="1"/>
</dbReference>
<dbReference type="GO" id="GO:0005886">
    <property type="term" value="C:plasma membrane"/>
    <property type="evidence" value="ECO:0007669"/>
    <property type="project" value="UniProtKB-SubCell"/>
</dbReference>
<keyword evidence="4 6" id="KW-1133">Transmembrane helix</keyword>
<keyword evidence="8" id="KW-1185">Reference proteome</keyword>
<evidence type="ECO:0000256" key="5">
    <source>
        <dbReference type="ARBA" id="ARBA00023136"/>
    </source>
</evidence>
<dbReference type="Pfam" id="PF03788">
    <property type="entry name" value="LrgA"/>
    <property type="match status" value="1"/>
</dbReference>
<evidence type="ECO:0000256" key="6">
    <source>
        <dbReference type="SAM" id="Phobius"/>
    </source>
</evidence>
<evidence type="ECO:0000256" key="2">
    <source>
        <dbReference type="ARBA" id="ARBA00022475"/>
    </source>
</evidence>
<evidence type="ECO:0000313" key="7">
    <source>
        <dbReference type="EMBL" id="SHJ53075.1"/>
    </source>
</evidence>
<accession>A0A1M6K2C8</accession>
<gene>
    <name evidence="7" type="ORF">SAMN02745248_00311</name>
</gene>
<proteinExistence type="predicted"/>
<dbReference type="RefSeq" id="WP_072901566.1">
    <property type="nucleotide sequence ID" value="NZ_FRAD01000004.1"/>
</dbReference>
<keyword evidence="3 6" id="KW-0812">Transmembrane</keyword>
<evidence type="ECO:0000256" key="1">
    <source>
        <dbReference type="ARBA" id="ARBA00004651"/>
    </source>
</evidence>
<protein>
    <submittedName>
        <fullName evidence="7">Holin-like protein</fullName>
    </submittedName>
</protein>